<evidence type="ECO:0000313" key="2">
    <source>
        <dbReference type="Proteomes" id="UP000593564"/>
    </source>
</evidence>
<reference evidence="2" key="1">
    <citation type="journal article" date="2020" name="Nat. Commun.">
        <title>Genome assembly of wild tea tree DASZ reveals pedigree and selection history of tea varieties.</title>
        <authorList>
            <person name="Zhang W."/>
            <person name="Zhang Y."/>
            <person name="Qiu H."/>
            <person name="Guo Y."/>
            <person name="Wan H."/>
            <person name="Zhang X."/>
            <person name="Scossa F."/>
            <person name="Alseekh S."/>
            <person name="Zhang Q."/>
            <person name="Wang P."/>
            <person name="Xu L."/>
            <person name="Schmidt M.H."/>
            <person name="Jia X."/>
            <person name="Li D."/>
            <person name="Zhu A."/>
            <person name="Guo F."/>
            <person name="Chen W."/>
            <person name="Ni D."/>
            <person name="Usadel B."/>
            <person name="Fernie A.R."/>
            <person name="Wen W."/>
        </authorList>
    </citation>
    <scope>NUCLEOTIDE SEQUENCE [LARGE SCALE GENOMIC DNA]</scope>
    <source>
        <strain evidence="2">cv. G240</strain>
    </source>
</reference>
<gene>
    <name evidence="1" type="ORF">HYC85_008890</name>
</gene>
<reference evidence="1 2" key="2">
    <citation type="submission" date="2020-07" db="EMBL/GenBank/DDBJ databases">
        <title>Genome assembly of wild tea tree DASZ reveals pedigree and selection history of tea varieties.</title>
        <authorList>
            <person name="Zhang W."/>
        </authorList>
    </citation>
    <scope>NUCLEOTIDE SEQUENCE [LARGE SCALE GENOMIC DNA]</scope>
    <source>
        <strain evidence="2">cv. G240</strain>
        <tissue evidence="1">Leaf</tissue>
    </source>
</reference>
<sequence>MAKVLGSIRRATKAVEVYHCVITILKLSKGAESEDLVVPLLGLGNLLMKEKLWMLKILLLGAADEAIQLYRNALQVLKDSKCMPLDNNVMEKMRIDLAELLHLVGRGKEGCELLEECFFITEKYRGKEHCSLVSHLNFVDAEHLLRRSLQIMLKAVGPNDHSRLLVSIQTKLGKDHIKLLELLKRVLAIQEKGFEI</sequence>
<dbReference type="AlphaFoldDB" id="A0A7J7HVC9"/>
<dbReference type="Proteomes" id="UP000593564">
    <property type="component" value="Unassembled WGS sequence"/>
</dbReference>
<accession>A0A7J7HVC9</accession>
<dbReference type="EMBL" id="JACBKZ010000003">
    <property type="protein sequence ID" value="KAF5956034.1"/>
    <property type="molecule type" value="Genomic_DNA"/>
</dbReference>
<evidence type="ECO:0000313" key="1">
    <source>
        <dbReference type="EMBL" id="KAF5956034.1"/>
    </source>
</evidence>
<dbReference type="InterPro" id="IPR011990">
    <property type="entry name" value="TPR-like_helical_dom_sf"/>
</dbReference>
<keyword evidence="2" id="KW-1185">Reference proteome</keyword>
<name>A0A7J7HVC9_CAMSI</name>
<comment type="caution">
    <text evidence="1">The sequence shown here is derived from an EMBL/GenBank/DDBJ whole genome shotgun (WGS) entry which is preliminary data.</text>
</comment>
<organism evidence="1 2">
    <name type="scientific">Camellia sinensis</name>
    <name type="common">Tea plant</name>
    <name type="synonym">Thea sinensis</name>
    <dbReference type="NCBI Taxonomy" id="4442"/>
    <lineage>
        <taxon>Eukaryota</taxon>
        <taxon>Viridiplantae</taxon>
        <taxon>Streptophyta</taxon>
        <taxon>Embryophyta</taxon>
        <taxon>Tracheophyta</taxon>
        <taxon>Spermatophyta</taxon>
        <taxon>Magnoliopsida</taxon>
        <taxon>eudicotyledons</taxon>
        <taxon>Gunneridae</taxon>
        <taxon>Pentapetalae</taxon>
        <taxon>asterids</taxon>
        <taxon>Ericales</taxon>
        <taxon>Theaceae</taxon>
        <taxon>Camellia</taxon>
    </lineage>
</organism>
<proteinExistence type="predicted"/>
<dbReference type="Gene3D" id="1.25.40.10">
    <property type="entry name" value="Tetratricopeptide repeat domain"/>
    <property type="match status" value="1"/>
</dbReference>
<evidence type="ECO:0008006" key="3">
    <source>
        <dbReference type="Google" id="ProtNLM"/>
    </source>
</evidence>
<protein>
    <recommendedName>
        <fullName evidence="3">MalT-like TPR region domain-containing protein</fullName>
    </recommendedName>
</protein>